<dbReference type="EnsemblPlants" id="OGLUM05G09580.1">
    <property type="protein sequence ID" value="OGLUM05G09580.1"/>
    <property type="gene ID" value="OGLUM05G09580"/>
</dbReference>
<dbReference type="HOGENOM" id="CLU_172818_1_0_1"/>
<sequence>MVDVAEMMTVMRMRWSLRKMTPKSRCCRTMEDETSHRVCQTRKQLKTNTHNDVVNTAQAR</sequence>
<protein>
    <submittedName>
        <fullName evidence="1">Uncharacterized protein</fullName>
    </submittedName>
</protein>
<accession>A0A0D9ZWE4</accession>
<evidence type="ECO:0000313" key="1">
    <source>
        <dbReference type="EnsemblPlants" id="OGLUM05G09580.1"/>
    </source>
</evidence>
<reference evidence="1" key="1">
    <citation type="submission" date="2015-04" db="UniProtKB">
        <authorList>
            <consortium name="EnsemblPlants"/>
        </authorList>
    </citation>
    <scope>IDENTIFICATION</scope>
</reference>
<dbReference type="Proteomes" id="UP000026961">
    <property type="component" value="Chromosome 5"/>
</dbReference>
<organism evidence="1">
    <name type="scientific">Oryza glumipatula</name>
    <dbReference type="NCBI Taxonomy" id="40148"/>
    <lineage>
        <taxon>Eukaryota</taxon>
        <taxon>Viridiplantae</taxon>
        <taxon>Streptophyta</taxon>
        <taxon>Embryophyta</taxon>
        <taxon>Tracheophyta</taxon>
        <taxon>Spermatophyta</taxon>
        <taxon>Magnoliopsida</taxon>
        <taxon>Liliopsida</taxon>
        <taxon>Poales</taxon>
        <taxon>Poaceae</taxon>
        <taxon>BOP clade</taxon>
        <taxon>Oryzoideae</taxon>
        <taxon>Oryzeae</taxon>
        <taxon>Oryzinae</taxon>
        <taxon>Oryza</taxon>
    </lineage>
</organism>
<proteinExistence type="predicted"/>
<evidence type="ECO:0000313" key="2">
    <source>
        <dbReference type="Proteomes" id="UP000026961"/>
    </source>
</evidence>
<keyword evidence="2" id="KW-1185">Reference proteome</keyword>
<dbReference type="AlphaFoldDB" id="A0A0D9ZWE4"/>
<dbReference type="Gramene" id="OGLUM05G09580.1">
    <property type="protein sequence ID" value="OGLUM05G09580.1"/>
    <property type="gene ID" value="OGLUM05G09580"/>
</dbReference>
<name>A0A0D9ZWE4_9ORYZ</name>
<reference evidence="1" key="2">
    <citation type="submission" date="2018-05" db="EMBL/GenBank/DDBJ databases">
        <title>OgluRS3 (Oryza glumaepatula Reference Sequence Version 3).</title>
        <authorList>
            <person name="Zhang J."/>
            <person name="Kudrna D."/>
            <person name="Lee S."/>
            <person name="Talag J."/>
            <person name="Welchert J."/>
            <person name="Wing R.A."/>
        </authorList>
    </citation>
    <scope>NUCLEOTIDE SEQUENCE [LARGE SCALE GENOMIC DNA]</scope>
</reference>
<dbReference type="STRING" id="40148.A0A0D9ZWE4"/>